<proteinExistence type="predicted"/>
<evidence type="ECO:0000259" key="2">
    <source>
        <dbReference type="Pfam" id="PF00668"/>
    </source>
</evidence>
<comment type="caution">
    <text evidence="3">The sequence shown here is derived from an EMBL/GenBank/DDBJ whole genome shotgun (WGS) entry which is preliminary data.</text>
</comment>
<organism evidence="3 4">
    <name type="scientific">Nonomuraea longicatena</name>
    <dbReference type="NCBI Taxonomy" id="83682"/>
    <lineage>
        <taxon>Bacteria</taxon>
        <taxon>Bacillati</taxon>
        <taxon>Actinomycetota</taxon>
        <taxon>Actinomycetes</taxon>
        <taxon>Streptosporangiales</taxon>
        <taxon>Streptosporangiaceae</taxon>
        <taxon>Nonomuraea</taxon>
    </lineage>
</organism>
<feature type="region of interest" description="Disordered" evidence="1">
    <location>
        <begin position="161"/>
        <end position="186"/>
    </location>
</feature>
<accession>A0ABP4AJU2</accession>
<dbReference type="Gene3D" id="3.30.559.10">
    <property type="entry name" value="Chloramphenicol acetyltransferase-like domain"/>
    <property type="match status" value="1"/>
</dbReference>
<dbReference type="Proteomes" id="UP001501578">
    <property type="component" value="Unassembled WGS sequence"/>
</dbReference>
<keyword evidence="4" id="KW-1185">Reference proteome</keyword>
<reference evidence="4" key="1">
    <citation type="journal article" date="2019" name="Int. J. Syst. Evol. Microbiol.">
        <title>The Global Catalogue of Microorganisms (GCM) 10K type strain sequencing project: providing services to taxonomists for standard genome sequencing and annotation.</title>
        <authorList>
            <consortium name="The Broad Institute Genomics Platform"/>
            <consortium name="The Broad Institute Genome Sequencing Center for Infectious Disease"/>
            <person name="Wu L."/>
            <person name="Ma J."/>
        </authorList>
    </citation>
    <scope>NUCLEOTIDE SEQUENCE [LARGE SCALE GENOMIC DNA]</scope>
    <source>
        <strain evidence="4">JCM 11136</strain>
    </source>
</reference>
<dbReference type="InterPro" id="IPR023213">
    <property type="entry name" value="CAT-like_dom_sf"/>
</dbReference>
<dbReference type="Pfam" id="PF00668">
    <property type="entry name" value="Condensation"/>
    <property type="match status" value="1"/>
</dbReference>
<dbReference type="RefSeq" id="WP_343952020.1">
    <property type="nucleotide sequence ID" value="NZ_BAAAHQ010000023.1"/>
</dbReference>
<name>A0ABP4AJU2_9ACTN</name>
<dbReference type="PANTHER" id="PTHR45527">
    <property type="entry name" value="NONRIBOSOMAL PEPTIDE SYNTHETASE"/>
    <property type="match status" value="1"/>
</dbReference>
<dbReference type="SUPFAM" id="SSF52777">
    <property type="entry name" value="CoA-dependent acyltransferases"/>
    <property type="match status" value="2"/>
</dbReference>
<feature type="domain" description="Condensation" evidence="2">
    <location>
        <begin position="46"/>
        <end position="283"/>
    </location>
</feature>
<protein>
    <recommendedName>
        <fullName evidence="2">Condensation domain-containing protein</fullName>
    </recommendedName>
</protein>
<sequence>MRHMIPFRGRRSASAMLTWSQGQVWNDIQWMLPDRAFFDIWLAVPMPEGARLPHLTGQIAELVGRHESLRTLYTADRQLVLATGEVEVEVLTDVSDAAFDEALADWRGRGFDTAREVPIRFLVRYGTARPATVALCTSHLAADHASQRLLVAELRELVEAAVAGSPPPPRRPAQQPVDQAIRERSPAGEQVCDRAVEHWRRQLLAAPRSMFPVRHTMAGEWPRFWRGERISRAVPMALAVLASRYRSGPSSVLLAAVAALLGRSTGQRACTLRMVVDNRELPESRFMISTPTQESVATLALDQDSFAGLVRAAWRASVLAHRHGRCDPDRVEAVIDEVRRTRGDTLELNTFFNDTWSAFQPSATASPDPAAVRAAVADSRFRWTERYDRDNVDFFFTTYDLAESTELISMSLLVDTRTVTAEGAEEFLRRVEALLVALSADGADAKPSDLDPVAGFSTVEVAG</sequence>
<dbReference type="InterPro" id="IPR001242">
    <property type="entry name" value="Condensation_dom"/>
</dbReference>
<evidence type="ECO:0000256" key="1">
    <source>
        <dbReference type="SAM" id="MobiDB-lite"/>
    </source>
</evidence>
<evidence type="ECO:0000313" key="4">
    <source>
        <dbReference type="Proteomes" id="UP001501578"/>
    </source>
</evidence>
<gene>
    <name evidence="3" type="ORF">GCM10009560_46030</name>
</gene>
<dbReference type="Gene3D" id="3.30.559.30">
    <property type="entry name" value="Nonribosomal peptide synthetase, condensation domain"/>
    <property type="match status" value="1"/>
</dbReference>
<dbReference type="PANTHER" id="PTHR45527:SF1">
    <property type="entry name" value="FATTY ACID SYNTHASE"/>
    <property type="match status" value="1"/>
</dbReference>
<evidence type="ECO:0000313" key="3">
    <source>
        <dbReference type="EMBL" id="GAA0936977.1"/>
    </source>
</evidence>
<dbReference type="EMBL" id="BAAAHQ010000023">
    <property type="protein sequence ID" value="GAA0936977.1"/>
    <property type="molecule type" value="Genomic_DNA"/>
</dbReference>